<sequence>TQPQKPAVLDNHKWLVGQKAAHWLLVGVDKDSEVTGLITIWEEEGIGNIVTKLDQPVFPPNIELRRADGELIKANDKIPEGERVTMIARGEHDKFTWEIEDQSERSILTKPLPGANQEFQFNTVGTFTIKVTGTYKGGDQNAQAIITVSPPVKPPLAESIDIVAGFAMKTSPPNTDDKYYGSVPNNGEIWTAKKGVGISVTFSNNSTINKLDLDNANKKYVVKYDWRFDYGSLTYTYTTRDPDVPQIIPHVQGTNGVVK</sequence>
<reference evidence="1" key="1">
    <citation type="submission" date="2018-05" db="EMBL/GenBank/DDBJ databases">
        <authorList>
            <person name="Lanie J.A."/>
            <person name="Ng W.-L."/>
            <person name="Kazmierczak K.M."/>
            <person name="Andrzejewski T.M."/>
            <person name="Davidsen T.M."/>
            <person name="Wayne K.J."/>
            <person name="Tettelin H."/>
            <person name="Glass J.I."/>
            <person name="Rusch D."/>
            <person name="Podicherti R."/>
            <person name="Tsui H.-C.T."/>
            <person name="Winkler M.E."/>
        </authorList>
    </citation>
    <scope>NUCLEOTIDE SEQUENCE</scope>
</reference>
<proteinExistence type="predicted"/>
<name>A0A382Z9K4_9ZZZZ</name>
<feature type="non-terminal residue" evidence="1">
    <location>
        <position position="259"/>
    </location>
</feature>
<organism evidence="1">
    <name type="scientific">marine metagenome</name>
    <dbReference type="NCBI Taxonomy" id="408172"/>
    <lineage>
        <taxon>unclassified sequences</taxon>
        <taxon>metagenomes</taxon>
        <taxon>ecological metagenomes</taxon>
    </lineage>
</organism>
<feature type="non-terminal residue" evidence="1">
    <location>
        <position position="1"/>
    </location>
</feature>
<dbReference type="InterPro" id="IPR013783">
    <property type="entry name" value="Ig-like_fold"/>
</dbReference>
<evidence type="ECO:0008006" key="2">
    <source>
        <dbReference type="Google" id="ProtNLM"/>
    </source>
</evidence>
<dbReference type="EMBL" id="UINC01181593">
    <property type="protein sequence ID" value="SVD91358.1"/>
    <property type="molecule type" value="Genomic_DNA"/>
</dbReference>
<evidence type="ECO:0000313" key="1">
    <source>
        <dbReference type="EMBL" id="SVD91358.1"/>
    </source>
</evidence>
<dbReference type="Gene3D" id="2.60.40.10">
    <property type="entry name" value="Immunoglobulins"/>
    <property type="match status" value="1"/>
</dbReference>
<protein>
    <recommendedName>
        <fullName evidence="2">PKD domain-containing protein</fullName>
    </recommendedName>
</protein>
<dbReference type="AlphaFoldDB" id="A0A382Z9K4"/>
<gene>
    <name evidence="1" type="ORF">METZ01_LOCUS444212</name>
</gene>
<accession>A0A382Z9K4</accession>